<sequence length="107" mass="11750">MFCQQNQQKYQLPTKSLSKYPPKRFPQVPQFPQFPQAPQAPQAPAPCLPPARTHYVSSCSISGFGGCSSLLSHRFPSNTRRQPQPSSCIDVELAGCSSCCHGFGDYS</sequence>
<accession>A0A6P7ENE5</accession>
<dbReference type="EMBL" id="JAEMGP010000001">
    <property type="protein sequence ID" value="KAG5215300.1"/>
    <property type="molecule type" value="Genomic_DNA"/>
</dbReference>
<feature type="region of interest" description="Disordered" evidence="1">
    <location>
        <begin position="1"/>
        <end position="21"/>
    </location>
</feature>
<gene>
    <name evidence="2" type="ORF">JEQ12_000876</name>
</gene>
<evidence type="ECO:0000256" key="1">
    <source>
        <dbReference type="SAM" id="MobiDB-lite"/>
    </source>
</evidence>
<protein>
    <submittedName>
        <fullName evidence="2">Uncharacterized protein</fullName>
    </submittedName>
</protein>
<organism evidence="2 3">
    <name type="scientific">Ovis aries</name>
    <name type="common">Sheep</name>
    <dbReference type="NCBI Taxonomy" id="9940"/>
    <lineage>
        <taxon>Eukaryota</taxon>
        <taxon>Metazoa</taxon>
        <taxon>Chordata</taxon>
        <taxon>Craniata</taxon>
        <taxon>Vertebrata</taxon>
        <taxon>Euteleostomi</taxon>
        <taxon>Mammalia</taxon>
        <taxon>Eutheria</taxon>
        <taxon>Laurasiatheria</taxon>
        <taxon>Artiodactyla</taxon>
        <taxon>Ruminantia</taxon>
        <taxon>Pecora</taxon>
        <taxon>Bovidae</taxon>
        <taxon>Caprinae</taxon>
        <taxon>Ovis</taxon>
    </lineage>
</organism>
<feature type="compositionally biased region" description="Polar residues" evidence="1">
    <location>
        <begin position="1"/>
        <end position="17"/>
    </location>
</feature>
<reference evidence="2 3" key="1">
    <citation type="submission" date="2020-12" db="EMBL/GenBank/DDBJ databases">
        <title>De novo assembly of Tibetan sheep genome.</title>
        <authorList>
            <person name="Li X."/>
        </authorList>
    </citation>
    <scope>NUCLEOTIDE SEQUENCE [LARGE SCALE GENOMIC DNA]</scope>
    <source>
        <tissue evidence="2">Heart</tissue>
    </source>
</reference>
<dbReference type="Proteomes" id="UP000664991">
    <property type="component" value="Unassembled WGS sequence"/>
</dbReference>
<proteinExistence type="predicted"/>
<evidence type="ECO:0000313" key="3">
    <source>
        <dbReference type="Proteomes" id="UP000664991"/>
    </source>
</evidence>
<name>A0A6P7ENE5_SHEEP</name>
<comment type="caution">
    <text evidence="2">The sequence shown here is derived from an EMBL/GenBank/DDBJ whole genome shotgun (WGS) entry which is preliminary data.</text>
</comment>
<dbReference type="AlphaFoldDB" id="A0A6P7ENE5"/>
<evidence type="ECO:0000313" key="2">
    <source>
        <dbReference type="EMBL" id="KAG5215300.1"/>
    </source>
</evidence>